<comment type="caution">
    <text evidence="2">The sequence shown here is derived from an EMBL/GenBank/DDBJ whole genome shotgun (WGS) entry which is preliminary data.</text>
</comment>
<evidence type="ECO:0000313" key="2">
    <source>
        <dbReference type="EMBL" id="MBW5482579.1"/>
    </source>
</evidence>
<dbReference type="Pfam" id="PF04149">
    <property type="entry name" value="DUF397"/>
    <property type="match status" value="1"/>
</dbReference>
<accession>A0ABS6Z4B7</accession>
<dbReference type="Proteomes" id="UP000812013">
    <property type="component" value="Unassembled WGS sequence"/>
</dbReference>
<evidence type="ECO:0000259" key="1">
    <source>
        <dbReference type="Pfam" id="PF04149"/>
    </source>
</evidence>
<sequence length="61" mass="6497">MCTELMWFKSSYSDGEGAACVEVADGRGMVHVRDSKVAGGPELALGASSWRGFVAFARTQI</sequence>
<evidence type="ECO:0000313" key="3">
    <source>
        <dbReference type="Proteomes" id="UP000812013"/>
    </source>
</evidence>
<protein>
    <submittedName>
        <fullName evidence="2">DUF397 domain-containing protein</fullName>
    </submittedName>
</protein>
<name>A0ABS6Z4B7_9ACTN</name>
<organism evidence="2 3">
    <name type="scientific">Streptomyces bambusae</name>
    <dbReference type="NCBI Taxonomy" id="1550616"/>
    <lineage>
        <taxon>Bacteria</taxon>
        <taxon>Bacillati</taxon>
        <taxon>Actinomycetota</taxon>
        <taxon>Actinomycetes</taxon>
        <taxon>Kitasatosporales</taxon>
        <taxon>Streptomycetaceae</taxon>
        <taxon>Streptomyces</taxon>
    </lineage>
</organism>
<dbReference type="InterPro" id="IPR007278">
    <property type="entry name" value="DUF397"/>
</dbReference>
<keyword evidence="3" id="KW-1185">Reference proteome</keyword>
<feature type="domain" description="DUF397" evidence="1">
    <location>
        <begin position="6"/>
        <end position="58"/>
    </location>
</feature>
<dbReference type="RefSeq" id="WP_219666995.1">
    <property type="nucleotide sequence ID" value="NZ_WTFF01000064.1"/>
</dbReference>
<proteinExistence type="predicted"/>
<reference evidence="2 3" key="1">
    <citation type="submission" date="2019-12" db="EMBL/GenBank/DDBJ databases">
        <title>Genome sequence of Streptomyces bambusae.</title>
        <authorList>
            <person name="Bansal K."/>
            <person name="Choksket S."/>
            <person name="Korpole S."/>
            <person name="Patil P.B."/>
        </authorList>
    </citation>
    <scope>NUCLEOTIDE SEQUENCE [LARGE SCALE GENOMIC DNA]</scope>
    <source>
        <strain evidence="2 3">SK60</strain>
    </source>
</reference>
<gene>
    <name evidence="2" type="ORF">GPJ59_11950</name>
</gene>
<dbReference type="EMBL" id="WTFF01000064">
    <property type="protein sequence ID" value="MBW5482579.1"/>
    <property type="molecule type" value="Genomic_DNA"/>
</dbReference>